<feature type="chain" id="PRO_5015944460" description="Adhesin" evidence="1">
    <location>
        <begin position="25"/>
        <end position="301"/>
    </location>
</feature>
<comment type="caution">
    <text evidence="2">The sequence shown here is derived from an EMBL/GenBank/DDBJ whole genome shotgun (WGS) entry which is preliminary data.</text>
</comment>
<protein>
    <recommendedName>
        <fullName evidence="4">Adhesin</fullName>
    </recommendedName>
</protein>
<reference evidence="2 3" key="1">
    <citation type="submission" date="2018-06" db="EMBL/GenBank/DDBJ databases">
        <title>Pseudomonas diversity within urban Lake Michigan freshwaters.</title>
        <authorList>
            <person name="Batrich M."/>
            <person name="Hatzopoulos T."/>
            <person name="Putonti C."/>
        </authorList>
    </citation>
    <scope>NUCLEOTIDE SEQUENCE [LARGE SCALE GENOMIC DNA]</scope>
    <source>
        <strain evidence="2 3">MB-090714</strain>
    </source>
</reference>
<evidence type="ECO:0000313" key="2">
    <source>
        <dbReference type="EMBL" id="PYC22551.1"/>
    </source>
</evidence>
<proteinExistence type="predicted"/>
<sequence length="301" mass="30396">MKSQFALKPLAFLVAAALASPVMAFDFGTDTSAKVEINDTQESIDNYVNNLGTPNDALLEEAAHNSTGNLGANVAAGDNNQQANNVAVANTEAGDEAFVFATIDVSQTGRWNDVVNIGNDNNATLENALYELSGVAGANVAAGANNQQKNDLAMANGESKFGAESSYAKAYVDVSQYSTSNDAYNLGSDNKAVLNDAVNDISGVVGANVAAGSGNQQSNAVAVTNAPGSAVADNDTLQSSTGNVTLNSPLLLLAGPLTTNDASLTNALVGISGHAGVNVAAGTGNQQANSLVISNGYSMGE</sequence>
<dbReference type="OrthoDB" id="7024182at2"/>
<dbReference type="EMBL" id="QJRX01000007">
    <property type="protein sequence ID" value="PYC22551.1"/>
    <property type="molecule type" value="Genomic_DNA"/>
</dbReference>
<dbReference type="AlphaFoldDB" id="A0A2V4KLI9"/>
<name>A0A2V4KLI9_AQUAC</name>
<dbReference type="Proteomes" id="UP000248146">
    <property type="component" value="Unassembled WGS sequence"/>
</dbReference>
<evidence type="ECO:0000313" key="3">
    <source>
        <dbReference type="Proteomes" id="UP000248146"/>
    </source>
</evidence>
<evidence type="ECO:0008006" key="4">
    <source>
        <dbReference type="Google" id="ProtNLM"/>
    </source>
</evidence>
<gene>
    <name evidence="2" type="ORF">DMO17_13900</name>
</gene>
<organism evidence="2 3">
    <name type="scientific">Aquipseudomonas alcaligenes</name>
    <name type="common">Pseudomonas alcaligenes</name>
    <dbReference type="NCBI Taxonomy" id="43263"/>
    <lineage>
        <taxon>Bacteria</taxon>
        <taxon>Pseudomonadati</taxon>
        <taxon>Pseudomonadota</taxon>
        <taxon>Gammaproteobacteria</taxon>
        <taxon>Pseudomonadales</taxon>
        <taxon>Pseudomonadaceae</taxon>
        <taxon>Aquipseudomonas</taxon>
    </lineage>
</organism>
<evidence type="ECO:0000256" key="1">
    <source>
        <dbReference type="SAM" id="SignalP"/>
    </source>
</evidence>
<dbReference type="RefSeq" id="WP_110683089.1">
    <property type="nucleotide sequence ID" value="NZ_CP154874.1"/>
</dbReference>
<keyword evidence="1" id="KW-0732">Signal</keyword>
<feature type="signal peptide" evidence="1">
    <location>
        <begin position="1"/>
        <end position="24"/>
    </location>
</feature>
<accession>A0A2V4KLI9</accession>